<evidence type="ECO:0000256" key="6">
    <source>
        <dbReference type="SAM" id="MobiDB-lite"/>
    </source>
</evidence>
<evidence type="ECO:0000256" key="1">
    <source>
        <dbReference type="ARBA" id="ARBA00004138"/>
    </source>
</evidence>
<gene>
    <name evidence="8" type="ORF">SO694_00112075</name>
</gene>
<dbReference type="InterPro" id="IPR023379">
    <property type="entry name" value="BART_dom"/>
</dbReference>
<dbReference type="InterPro" id="IPR042541">
    <property type="entry name" value="BART_sf"/>
</dbReference>
<keyword evidence="5" id="KW-0966">Cell projection</keyword>
<keyword evidence="4" id="KW-0969">Cilium</keyword>
<comment type="caution">
    <text evidence="8">The sequence shown here is derived from an EMBL/GenBank/DDBJ whole genome shotgun (WGS) entry which is preliminary data.</text>
</comment>
<dbReference type="Pfam" id="PF11527">
    <property type="entry name" value="ARL2_Bind_BART"/>
    <property type="match status" value="1"/>
</dbReference>
<dbReference type="Gene3D" id="1.20.1520.10">
    <property type="entry name" value="ADP-ribosylation factor-like 2-binding protein, domain"/>
    <property type="match status" value="1"/>
</dbReference>
<name>A0ABR1FWS4_AURAN</name>
<evidence type="ECO:0000313" key="8">
    <source>
        <dbReference type="EMBL" id="KAK7240448.1"/>
    </source>
</evidence>
<evidence type="ECO:0000256" key="5">
    <source>
        <dbReference type="ARBA" id="ARBA00023273"/>
    </source>
</evidence>
<protein>
    <recommendedName>
        <fullName evidence="7">BART domain-containing protein</fullName>
    </recommendedName>
</protein>
<feature type="domain" description="BART" evidence="7">
    <location>
        <begin position="23"/>
        <end position="119"/>
    </location>
</feature>
<feature type="compositionally biased region" description="Basic and acidic residues" evidence="6">
    <location>
        <begin position="158"/>
        <end position="178"/>
    </location>
</feature>
<feature type="region of interest" description="Disordered" evidence="6">
    <location>
        <begin position="151"/>
        <end position="178"/>
    </location>
</feature>
<proteinExistence type="predicted"/>
<evidence type="ECO:0000259" key="7">
    <source>
        <dbReference type="Pfam" id="PF11527"/>
    </source>
</evidence>
<keyword evidence="9" id="KW-1185">Reference proteome</keyword>
<reference evidence="8 9" key="1">
    <citation type="submission" date="2024-03" db="EMBL/GenBank/DDBJ databases">
        <title>Aureococcus anophagefferens CCMP1851 and Kratosvirus quantuckense: Draft genome of a second virus-susceptible host strain in the model system.</title>
        <authorList>
            <person name="Chase E."/>
            <person name="Truchon A.R."/>
            <person name="Schepens W."/>
            <person name="Wilhelm S.W."/>
        </authorList>
    </citation>
    <scope>NUCLEOTIDE SEQUENCE [LARGE SCALE GENOMIC DNA]</scope>
    <source>
        <strain evidence="8 9">CCMP1851</strain>
    </source>
</reference>
<evidence type="ECO:0000256" key="3">
    <source>
        <dbReference type="ARBA" id="ARBA00022490"/>
    </source>
</evidence>
<sequence>MDAMRPLFESIQEPLLRDLFVELSEPALNAKLEQFLDRASFFFDPKLKLYESQTEEHDLEYTKFHHDYQDLLERVVDDFCDRKRTTPAALFALCEDAASGRDPVADAMLDVFVASCDYKRGARRRSVKTRPTRPRRRRCFVSMCVERAKHNVAARPDVSPESKDEGKRDDARGAKDAK</sequence>
<keyword evidence="3" id="KW-0963">Cytoplasm</keyword>
<dbReference type="EMBL" id="JBBJCI010000213">
    <property type="protein sequence ID" value="KAK7240448.1"/>
    <property type="molecule type" value="Genomic_DNA"/>
</dbReference>
<evidence type="ECO:0000313" key="9">
    <source>
        <dbReference type="Proteomes" id="UP001363151"/>
    </source>
</evidence>
<evidence type="ECO:0000256" key="4">
    <source>
        <dbReference type="ARBA" id="ARBA00023069"/>
    </source>
</evidence>
<evidence type="ECO:0000256" key="2">
    <source>
        <dbReference type="ARBA" id="ARBA00004496"/>
    </source>
</evidence>
<comment type="subcellular location">
    <subcellularLocation>
        <location evidence="1">Cell projection</location>
        <location evidence="1">Cilium</location>
    </subcellularLocation>
    <subcellularLocation>
        <location evidence="2">Cytoplasm</location>
    </subcellularLocation>
</comment>
<dbReference type="Proteomes" id="UP001363151">
    <property type="component" value="Unassembled WGS sequence"/>
</dbReference>
<organism evidence="8 9">
    <name type="scientific">Aureococcus anophagefferens</name>
    <name type="common">Harmful bloom alga</name>
    <dbReference type="NCBI Taxonomy" id="44056"/>
    <lineage>
        <taxon>Eukaryota</taxon>
        <taxon>Sar</taxon>
        <taxon>Stramenopiles</taxon>
        <taxon>Ochrophyta</taxon>
        <taxon>Pelagophyceae</taxon>
        <taxon>Pelagomonadales</taxon>
        <taxon>Pelagomonadaceae</taxon>
        <taxon>Aureococcus</taxon>
    </lineage>
</organism>
<accession>A0ABR1FWS4</accession>